<feature type="region of interest" description="Disordered" evidence="1">
    <location>
        <begin position="120"/>
        <end position="150"/>
    </location>
</feature>
<feature type="compositionally biased region" description="Acidic residues" evidence="1">
    <location>
        <begin position="18"/>
        <end position="44"/>
    </location>
</feature>
<evidence type="ECO:0000313" key="4">
    <source>
        <dbReference type="Proteomes" id="UP000308549"/>
    </source>
</evidence>
<evidence type="ECO:0000313" key="3">
    <source>
        <dbReference type="EMBL" id="TKA33127.1"/>
    </source>
</evidence>
<organism evidence="3 4">
    <name type="scientific">Salinomyces thailandicus</name>
    <dbReference type="NCBI Taxonomy" id="706561"/>
    <lineage>
        <taxon>Eukaryota</taxon>
        <taxon>Fungi</taxon>
        <taxon>Dikarya</taxon>
        <taxon>Ascomycota</taxon>
        <taxon>Pezizomycotina</taxon>
        <taxon>Dothideomycetes</taxon>
        <taxon>Dothideomycetidae</taxon>
        <taxon>Mycosphaerellales</taxon>
        <taxon>Teratosphaeriaceae</taxon>
        <taxon>Salinomyces</taxon>
    </lineage>
</organism>
<keyword evidence="2" id="KW-0812">Transmembrane</keyword>
<comment type="caution">
    <text evidence="3">The sequence shown here is derived from an EMBL/GenBank/DDBJ whole genome shotgun (WGS) entry which is preliminary data.</text>
</comment>
<protein>
    <submittedName>
        <fullName evidence="3">Uncharacterized protein</fullName>
    </submittedName>
</protein>
<gene>
    <name evidence="3" type="ORF">B0A50_00680</name>
</gene>
<feature type="region of interest" description="Disordered" evidence="1">
    <location>
        <begin position="1"/>
        <end position="104"/>
    </location>
</feature>
<keyword evidence="2" id="KW-1133">Transmembrane helix</keyword>
<dbReference type="OrthoDB" id="4179406at2759"/>
<dbReference type="AlphaFoldDB" id="A0A4U0UD10"/>
<sequence>MTRVRRTRPSDLGQSWDAVDDEDQDESMIFTEDDERAEMQDSYESEPRRRRASQRLRSGRVAYEPASRDGRRRSARLQPEEPMLVMPSSPNASSRQATSSALRDSTPRMRLLARSMTGDAGRYGKQSTLRASTPRSRHIERSSTSDAGRLRGMAGSEYEDEDQGTAAARLSATWHGLVRPLLGYLSDVILLAMDLAKPLLAYALLIYVIVGAVIFGAGFLTNTINQALTPVCRIPGASWLSLPFCSQDVTPDPQGPVAFDKLVQVQSQFEDVMADNSVGVHLPMSMKRCEGSIRDLKTVVKHSSLPSRQELVFELDGFIETAAHASDKLSKFNAQVGKAVDLILSTNHWTLTVIESVAAEDAGRGSVSKWLSEHLNIFVPFQPVSLTQDILMDQYMAHTGVIEERIAKLIVEAHALLSILDNLDQRLDVIESVASEAGVKVNEDKAKLFAMLWTKLGGNKSSVAKLETHLQTLDDVVMYKRMAWGHLSTTVVKLQDIRNKVEVLREQVAVPEIVGDKIPLKVHIDSIMLGIERLEAERTGNRRREEEIYNKTFESGEENMEQLEEKTNRLVGGRLAAN</sequence>
<name>A0A4U0UD10_9PEZI</name>
<dbReference type="EMBL" id="NAJL01000003">
    <property type="protein sequence ID" value="TKA33127.1"/>
    <property type="molecule type" value="Genomic_DNA"/>
</dbReference>
<evidence type="ECO:0000256" key="1">
    <source>
        <dbReference type="SAM" id="MobiDB-lite"/>
    </source>
</evidence>
<feature type="compositionally biased region" description="Polar residues" evidence="1">
    <location>
        <begin position="88"/>
        <end position="103"/>
    </location>
</feature>
<feature type="compositionally biased region" description="Polar residues" evidence="1">
    <location>
        <begin position="125"/>
        <end position="134"/>
    </location>
</feature>
<accession>A0A4U0UD10</accession>
<dbReference type="Proteomes" id="UP000308549">
    <property type="component" value="Unassembled WGS sequence"/>
</dbReference>
<reference evidence="3 4" key="1">
    <citation type="submission" date="2017-03" db="EMBL/GenBank/DDBJ databases">
        <title>Genomes of endolithic fungi from Antarctica.</title>
        <authorList>
            <person name="Coleine C."/>
            <person name="Masonjones S."/>
            <person name="Stajich J.E."/>
        </authorList>
    </citation>
    <scope>NUCLEOTIDE SEQUENCE [LARGE SCALE GENOMIC DNA]</scope>
    <source>
        <strain evidence="3 4">CCFEE 6315</strain>
    </source>
</reference>
<keyword evidence="2" id="KW-0472">Membrane</keyword>
<keyword evidence="4" id="KW-1185">Reference proteome</keyword>
<feature type="transmembrane region" description="Helical" evidence="2">
    <location>
        <begin position="199"/>
        <end position="220"/>
    </location>
</feature>
<evidence type="ECO:0000256" key="2">
    <source>
        <dbReference type="SAM" id="Phobius"/>
    </source>
</evidence>
<proteinExistence type="predicted"/>
<feature type="compositionally biased region" description="Basic residues" evidence="1">
    <location>
        <begin position="48"/>
        <end position="58"/>
    </location>
</feature>